<dbReference type="GO" id="GO:0004089">
    <property type="term" value="F:carbonate dehydratase activity"/>
    <property type="evidence" value="ECO:0007669"/>
    <property type="project" value="UniProtKB-UniRule"/>
</dbReference>
<dbReference type="EC" id="4.2.1.1" evidence="4"/>
<proteinExistence type="inferred from homology"/>
<evidence type="ECO:0000313" key="7">
    <source>
        <dbReference type="Proteomes" id="UP001044222"/>
    </source>
</evidence>
<dbReference type="InterPro" id="IPR001148">
    <property type="entry name" value="CA_dom"/>
</dbReference>
<dbReference type="GO" id="GO:0051453">
    <property type="term" value="P:regulation of intracellular pH"/>
    <property type="evidence" value="ECO:0007669"/>
    <property type="project" value="TreeGrafter"/>
</dbReference>
<keyword evidence="3 4" id="KW-0862">Zinc</keyword>
<comment type="function">
    <text evidence="4">Reversible hydration of carbon dioxide.</text>
</comment>
<gene>
    <name evidence="6" type="ORF">ANANG_G00108560</name>
</gene>
<organism evidence="6 7">
    <name type="scientific">Anguilla anguilla</name>
    <name type="common">European freshwater eel</name>
    <name type="synonym">Muraena anguilla</name>
    <dbReference type="NCBI Taxonomy" id="7936"/>
    <lineage>
        <taxon>Eukaryota</taxon>
        <taxon>Metazoa</taxon>
        <taxon>Chordata</taxon>
        <taxon>Craniata</taxon>
        <taxon>Vertebrata</taxon>
        <taxon>Euteleostomi</taxon>
        <taxon>Actinopterygii</taxon>
        <taxon>Neopterygii</taxon>
        <taxon>Teleostei</taxon>
        <taxon>Anguilliformes</taxon>
        <taxon>Anguillidae</taxon>
        <taxon>Anguilla</taxon>
    </lineage>
</organism>
<dbReference type="PROSITE" id="PS00162">
    <property type="entry name" value="ALPHA_CA_1"/>
    <property type="match status" value="1"/>
</dbReference>
<keyword evidence="7" id="KW-1185">Reference proteome</keyword>
<comment type="caution">
    <text evidence="6">The sequence shown here is derived from an EMBL/GenBank/DDBJ whole genome shotgun (WGS) entry which is preliminary data.</text>
</comment>
<dbReference type="SUPFAM" id="SSF51069">
    <property type="entry name" value="Carbonic anhydrase"/>
    <property type="match status" value="1"/>
</dbReference>
<dbReference type="Pfam" id="PF00194">
    <property type="entry name" value="Carb_anhydrase"/>
    <property type="match status" value="1"/>
</dbReference>
<comment type="cofactor">
    <cofactor evidence="4">
        <name>Zn(2+)</name>
        <dbReference type="ChEBI" id="CHEBI:29105"/>
    </cofactor>
</comment>
<reference evidence="6" key="1">
    <citation type="submission" date="2021-01" db="EMBL/GenBank/DDBJ databases">
        <title>A chromosome-scale assembly of European eel, Anguilla anguilla.</title>
        <authorList>
            <person name="Henkel C."/>
            <person name="Jong-Raadsen S.A."/>
            <person name="Dufour S."/>
            <person name="Weltzien F.-A."/>
            <person name="Palstra A.P."/>
            <person name="Pelster B."/>
            <person name="Spaink H.P."/>
            <person name="Van Den Thillart G.E."/>
            <person name="Jansen H."/>
            <person name="Zahm M."/>
            <person name="Klopp C."/>
            <person name="Cedric C."/>
            <person name="Louis A."/>
            <person name="Berthelot C."/>
            <person name="Parey E."/>
            <person name="Roest Crollius H."/>
            <person name="Montfort J."/>
            <person name="Robinson-Rechavi M."/>
            <person name="Bucao C."/>
            <person name="Bouchez O."/>
            <person name="Gislard M."/>
            <person name="Lluch J."/>
            <person name="Milhes M."/>
            <person name="Lampietro C."/>
            <person name="Lopez Roques C."/>
            <person name="Donnadieu C."/>
            <person name="Braasch I."/>
            <person name="Desvignes T."/>
            <person name="Postlethwait J."/>
            <person name="Bobe J."/>
            <person name="Guiguen Y."/>
            <person name="Dirks R."/>
        </authorList>
    </citation>
    <scope>NUCLEOTIDE SEQUENCE</scope>
    <source>
        <strain evidence="6">Tag_6206</strain>
        <tissue evidence="6">Liver</tissue>
    </source>
</reference>
<dbReference type="PROSITE" id="PS51144">
    <property type="entry name" value="ALPHA_CA_2"/>
    <property type="match status" value="1"/>
</dbReference>
<sequence length="87" mass="9434">MTIRLFAPKPPTPAPSVVIKGGPLQNPYRLKQFHFHWGGKGCQGSEHTVDGKTYASELHLVHWNAAKYKSFGEAAAAPTASLSLVSF</sequence>
<dbReference type="InterPro" id="IPR036398">
    <property type="entry name" value="CA_dom_sf"/>
</dbReference>
<protein>
    <recommendedName>
        <fullName evidence="4">Carbonic anhydrase</fullName>
        <ecNumber evidence="4">4.2.1.1</ecNumber>
    </recommendedName>
</protein>
<comment type="similarity">
    <text evidence="1 4">Belongs to the alpha-carbonic anhydrase family.</text>
</comment>
<keyword evidence="2 4" id="KW-0479">Metal-binding</keyword>
<evidence type="ECO:0000256" key="1">
    <source>
        <dbReference type="ARBA" id="ARBA00010718"/>
    </source>
</evidence>
<accession>A0A9D3MN30</accession>
<evidence type="ECO:0000256" key="2">
    <source>
        <dbReference type="ARBA" id="ARBA00022723"/>
    </source>
</evidence>
<dbReference type="InterPro" id="IPR018338">
    <property type="entry name" value="Carbonic_anhydrase_a-class_CS"/>
</dbReference>
<feature type="domain" description="Alpha-carbonic anhydrase" evidence="5">
    <location>
        <begin position="1"/>
        <end position="87"/>
    </location>
</feature>
<dbReference type="GO" id="GO:0005737">
    <property type="term" value="C:cytoplasm"/>
    <property type="evidence" value="ECO:0007669"/>
    <property type="project" value="TreeGrafter"/>
</dbReference>
<dbReference type="Proteomes" id="UP001044222">
    <property type="component" value="Unassembled WGS sequence"/>
</dbReference>
<dbReference type="PANTHER" id="PTHR18952">
    <property type="entry name" value="CARBONIC ANHYDRASE"/>
    <property type="match status" value="1"/>
</dbReference>
<dbReference type="GO" id="GO:0008270">
    <property type="term" value="F:zinc ion binding"/>
    <property type="evidence" value="ECO:0007669"/>
    <property type="project" value="UniProtKB-UniRule"/>
</dbReference>
<evidence type="ECO:0000313" key="6">
    <source>
        <dbReference type="EMBL" id="KAG5849308.1"/>
    </source>
</evidence>
<comment type="catalytic activity">
    <reaction evidence="4">
        <text>hydrogencarbonate + H(+) = CO2 + H2O</text>
        <dbReference type="Rhea" id="RHEA:10748"/>
        <dbReference type="ChEBI" id="CHEBI:15377"/>
        <dbReference type="ChEBI" id="CHEBI:15378"/>
        <dbReference type="ChEBI" id="CHEBI:16526"/>
        <dbReference type="ChEBI" id="CHEBI:17544"/>
        <dbReference type="EC" id="4.2.1.1"/>
    </reaction>
</comment>
<dbReference type="InterPro" id="IPR023561">
    <property type="entry name" value="Carbonic_anhydrase_a-class"/>
</dbReference>
<dbReference type="EMBL" id="JAFIRN010000005">
    <property type="protein sequence ID" value="KAG5849308.1"/>
    <property type="molecule type" value="Genomic_DNA"/>
</dbReference>
<evidence type="ECO:0000259" key="5">
    <source>
        <dbReference type="PROSITE" id="PS51144"/>
    </source>
</evidence>
<dbReference type="PANTHER" id="PTHR18952:SF124">
    <property type="entry name" value="CARBONIC ANHYDRASE 7"/>
    <property type="match status" value="1"/>
</dbReference>
<dbReference type="Gene3D" id="3.10.200.10">
    <property type="entry name" value="Alpha carbonic anhydrase"/>
    <property type="match status" value="1"/>
</dbReference>
<evidence type="ECO:0000256" key="4">
    <source>
        <dbReference type="RuleBase" id="RU367011"/>
    </source>
</evidence>
<name>A0A9D3MN30_ANGAN</name>
<evidence type="ECO:0000256" key="3">
    <source>
        <dbReference type="ARBA" id="ARBA00022833"/>
    </source>
</evidence>
<keyword evidence="4" id="KW-0456">Lyase</keyword>
<dbReference type="AlphaFoldDB" id="A0A9D3MN30"/>